<accession>A0ABR4I6G4</accession>
<keyword evidence="1" id="KW-0472">Membrane</keyword>
<evidence type="ECO:0000259" key="2">
    <source>
        <dbReference type="Pfam" id="PF10615"/>
    </source>
</evidence>
<dbReference type="PANTHER" id="PTHR37783:SF1">
    <property type="entry name" value="MEMBRANE PROTEIN, PUTATIVE (AFU_ORTHOLOGUE AFUA_1G04315)-RELATED"/>
    <property type="match status" value="1"/>
</dbReference>
<dbReference type="InterPro" id="IPR019595">
    <property type="entry name" value="DUF2470"/>
</dbReference>
<organism evidence="3 4">
    <name type="scientific">Aspergillus granulosus</name>
    <dbReference type="NCBI Taxonomy" id="176169"/>
    <lineage>
        <taxon>Eukaryota</taxon>
        <taxon>Fungi</taxon>
        <taxon>Dikarya</taxon>
        <taxon>Ascomycota</taxon>
        <taxon>Pezizomycotina</taxon>
        <taxon>Eurotiomycetes</taxon>
        <taxon>Eurotiomycetidae</taxon>
        <taxon>Eurotiales</taxon>
        <taxon>Aspergillaceae</taxon>
        <taxon>Aspergillus</taxon>
        <taxon>Aspergillus subgen. Nidulantes</taxon>
    </lineage>
</organism>
<dbReference type="Proteomes" id="UP001610334">
    <property type="component" value="Unassembled WGS sequence"/>
</dbReference>
<feature type="transmembrane region" description="Helical" evidence="1">
    <location>
        <begin position="105"/>
        <end position="122"/>
    </location>
</feature>
<dbReference type="EMBL" id="JBFXLT010000001">
    <property type="protein sequence ID" value="KAL2822854.1"/>
    <property type="molecule type" value="Genomic_DNA"/>
</dbReference>
<keyword evidence="4" id="KW-1185">Reference proteome</keyword>
<feature type="transmembrane region" description="Helical" evidence="1">
    <location>
        <begin position="152"/>
        <end position="174"/>
    </location>
</feature>
<gene>
    <name evidence="3" type="ORF">BJX63DRAFT_209</name>
</gene>
<dbReference type="Pfam" id="PF10615">
    <property type="entry name" value="DUF2470"/>
    <property type="match status" value="1"/>
</dbReference>
<dbReference type="Gene3D" id="3.20.180.10">
    <property type="entry name" value="PNP-oxidase-like"/>
    <property type="match status" value="1"/>
</dbReference>
<evidence type="ECO:0000256" key="1">
    <source>
        <dbReference type="SAM" id="Phobius"/>
    </source>
</evidence>
<evidence type="ECO:0000313" key="4">
    <source>
        <dbReference type="Proteomes" id="UP001610334"/>
    </source>
</evidence>
<comment type="caution">
    <text evidence="3">The sequence shown here is derived from an EMBL/GenBank/DDBJ whole genome shotgun (WGS) entry which is preliminary data.</text>
</comment>
<dbReference type="InterPro" id="IPR037119">
    <property type="entry name" value="Haem_oxidase_HugZ-like_sf"/>
</dbReference>
<feature type="domain" description="DUF2470" evidence="2">
    <location>
        <begin position="8"/>
        <end position="82"/>
    </location>
</feature>
<name>A0ABR4I6G4_9EURO</name>
<reference evidence="3 4" key="1">
    <citation type="submission" date="2024-07" db="EMBL/GenBank/DDBJ databases">
        <title>Section-level genome sequencing and comparative genomics of Aspergillus sections Usti and Cavernicolus.</title>
        <authorList>
            <consortium name="Lawrence Berkeley National Laboratory"/>
            <person name="Nybo J.L."/>
            <person name="Vesth T.C."/>
            <person name="Theobald S."/>
            <person name="Frisvad J.C."/>
            <person name="Larsen T.O."/>
            <person name="Kjaerboelling I."/>
            <person name="Rothschild-Mancinelli K."/>
            <person name="Lyhne E.K."/>
            <person name="Kogle M.E."/>
            <person name="Barry K."/>
            <person name="Clum A."/>
            <person name="Na H."/>
            <person name="Ledsgaard L."/>
            <person name="Lin J."/>
            <person name="Lipzen A."/>
            <person name="Kuo A."/>
            <person name="Riley R."/>
            <person name="Mondo S."/>
            <person name="Labutti K."/>
            <person name="Haridas S."/>
            <person name="Pangalinan J."/>
            <person name="Salamov A.A."/>
            <person name="Simmons B.A."/>
            <person name="Magnuson J.K."/>
            <person name="Chen J."/>
            <person name="Drula E."/>
            <person name="Henrissat B."/>
            <person name="Wiebenga A."/>
            <person name="Lubbers R.J."/>
            <person name="Gomes A.C."/>
            <person name="Makela M.R."/>
            <person name="Stajich J."/>
            <person name="Grigoriev I.V."/>
            <person name="Mortensen U.H."/>
            <person name="De Vries R.P."/>
            <person name="Baker S.E."/>
            <person name="Andersen M.R."/>
        </authorList>
    </citation>
    <scope>NUCLEOTIDE SEQUENCE [LARGE SCALE GENOMIC DNA]</scope>
    <source>
        <strain evidence="3 4">CBS 588.65</strain>
    </source>
</reference>
<protein>
    <recommendedName>
        <fullName evidence="2">DUF2470 domain-containing protein</fullName>
    </recommendedName>
</protein>
<keyword evidence="1" id="KW-0812">Transmembrane</keyword>
<proteinExistence type="predicted"/>
<evidence type="ECO:0000313" key="3">
    <source>
        <dbReference type="EMBL" id="KAL2822854.1"/>
    </source>
</evidence>
<keyword evidence="1" id="KW-1133">Transmembrane helix</keyword>
<feature type="transmembrane region" description="Helical" evidence="1">
    <location>
        <begin position="186"/>
        <end position="205"/>
    </location>
</feature>
<sequence length="223" mass="24987">MADDDSRKAFIIKHMNANHSRSLSLYLRAFCGLSESASASPTLEDVRLDDLVISTPNGGRYTIPFSPPLDTLAGARPRVVAMHKDALRRLGLSDIKITTYAPPRGGQIIGFALCLAVFLGYSRRANFAPGSLLYETAGLARFPRFTEFSYNYQPWVLGILSVLHGFEAVVLLGWQRLRKYNVKAFSALWWVWIVLGFVEGFPAWMRFDALVKKAEEGEHEKTT</sequence>
<dbReference type="PANTHER" id="PTHR37783">
    <property type="entry name" value="MEMBRANE PROTEIN, PUTATIVE (AFU_ORTHOLOGUE AFUA_1G04315)-RELATED"/>
    <property type="match status" value="1"/>
</dbReference>